<dbReference type="KEGG" id="saco:SAME_01055"/>
<keyword evidence="3 7" id="KW-0645">Protease</keyword>
<dbReference type="NCBIfam" id="NF045542">
    <property type="entry name" value="Clp_rel_HeadMat"/>
    <property type="match status" value="1"/>
</dbReference>
<dbReference type="EMBL" id="LT906454">
    <property type="protein sequence ID" value="SNV39895.1"/>
    <property type="molecule type" value="Genomic_DNA"/>
</dbReference>
<evidence type="ECO:0000256" key="2">
    <source>
        <dbReference type="ARBA" id="ARBA00022490"/>
    </source>
</evidence>
<organism evidence="7 8">
    <name type="scientific">Streptococcus acidominimus</name>
    <dbReference type="NCBI Taxonomy" id="1326"/>
    <lineage>
        <taxon>Bacteria</taxon>
        <taxon>Bacillati</taxon>
        <taxon>Bacillota</taxon>
        <taxon>Bacilli</taxon>
        <taxon>Lactobacillales</taxon>
        <taxon>Streptococcaceae</taxon>
        <taxon>Streptococcus</taxon>
    </lineage>
</organism>
<dbReference type="Pfam" id="PF00574">
    <property type="entry name" value="CLP_protease"/>
    <property type="match status" value="1"/>
</dbReference>
<evidence type="ECO:0000256" key="6">
    <source>
        <dbReference type="RuleBase" id="RU003567"/>
    </source>
</evidence>
<dbReference type="PANTHER" id="PTHR10381">
    <property type="entry name" value="ATP-DEPENDENT CLP PROTEASE PROTEOLYTIC SUBUNIT"/>
    <property type="match status" value="1"/>
</dbReference>
<keyword evidence="2" id="KW-0963">Cytoplasm</keyword>
<sequence>MKRIQFKGPMVSDMEKEVYDYFGLDSVSAKSVQAQLPDDGSDVIFEVSSGGGLVTAGAEIYDTLKRYRGKVTAEVTGIAASAASVAIMGADNIVMSPVAQIMIHRALFSRVSGNAEELEKATNVLKASDEAIINAYEIKTGLEREKLMTMMSEETFLTAQEAIELGFADEVMDYETINSNNNGLLPKEVINDYFINKREREKQEILKGL</sequence>
<proteinExistence type="inferred from homology"/>
<name>A0A239WZF4_STRAI</name>
<dbReference type="GO" id="GO:0009368">
    <property type="term" value="C:endopeptidase Clp complex"/>
    <property type="evidence" value="ECO:0007669"/>
    <property type="project" value="TreeGrafter"/>
</dbReference>
<dbReference type="InterPro" id="IPR001907">
    <property type="entry name" value="ClpP"/>
</dbReference>
<dbReference type="SUPFAM" id="SSF52096">
    <property type="entry name" value="ClpP/crotonase"/>
    <property type="match status" value="1"/>
</dbReference>
<reference evidence="7 8" key="1">
    <citation type="submission" date="2017-06" db="EMBL/GenBank/DDBJ databases">
        <authorList>
            <consortium name="Pathogen Informatics"/>
        </authorList>
    </citation>
    <scope>NUCLEOTIDE SEQUENCE [LARGE SCALE GENOMIC DNA]</scope>
    <source>
        <strain evidence="7 8">NCTC11291</strain>
    </source>
</reference>
<protein>
    <recommendedName>
        <fullName evidence="6">ATP-dependent Clp protease proteolytic subunit</fullName>
    </recommendedName>
</protein>
<dbReference type="PRINTS" id="PR00127">
    <property type="entry name" value="CLPPROTEASEP"/>
</dbReference>
<evidence type="ECO:0000256" key="5">
    <source>
        <dbReference type="ARBA" id="ARBA00022825"/>
    </source>
</evidence>
<accession>A0A239WZF4</accession>
<comment type="similarity">
    <text evidence="1 6">Belongs to the peptidase S14 family.</text>
</comment>
<keyword evidence="4 7" id="KW-0378">Hydrolase</keyword>
<dbReference type="Gene3D" id="3.90.226.10">
    <property type="entry name" value="2-enoyl-CoA Hydratase, Chain A, domain 1"/>
    <property type="match status" value="1"/>
</dbReference>
<dbReference type="AlphaFoldDB" id="A0A239WZF4"/>
<evidence type="ECO:0000256" key="4">
    <source>
        <dbReference type="ARBA" id="ARBA00022801"/>
    </source>
</evidence>
<dbReference type="GO" id="GO:0051117">
    <property type="term" value="F:ATPase binding"/>
    <property type="evidence" value="ECO:0007669"/>
    <property type="project" value="TreeGrafter"/>
</dbReference>
<dbReference type="GO" id="GO:0004176">
    <property type="term" value="F:ATP-dependent peptidase activity"/>
    <property type="evidence" value="ECO:0007669"/>
    <property type="project" value="InterPro"/>
</dbReference>
<dbReference type="GO" id="GO:0004252">
    <property type="term" value="F:serine-type endopeptidase activity"/>
    <property type="evidence" value="ECO:0007669"/>
    <property type="project" value="InterPro"/>
</dbReference>
<keyword evidence="5" id="KW-0720">Serine protease</keyword>
<evidence type="ECO:0000256" key="1">
    <source>
        <dbReference type="ARBA" id="ARBA00007039"/>
    </source>
</evidence>
<evidence type="ECO:0000256" key="3">
    <source>
        <dbReference type="ARBA" id="ARBA00022670"/>
    </source>
</evidence>
<dbReference type="CDD" id="cd07016">
    <property type="entry name" value="S14_ClpP_1"/>
    <property type="match status" value="1"/>
</dbReference>
<evidence type="ECO:0000313" key="7">
    <source>
        <dbReference type="EMBL" id="SNV39895.1"/>
    </source>
</evidence>
<evidence type="ECO:0000313" key="8">
    <source>
        <dbReference type="Proteomes" id="UP000215144"/>
    </source>
</evidence>
<dbReference type="InterPro" id="IPR029045">
    <property type="entry name" value="ClpP/crotonase-like_dom_sf"/>
</dbReference>
<dbReference type="PANTHER" id="PTHR10381:SF70">
    <property type="entry name" value="ATP-DEPENDENT CLP PROTEASE PROTEOLYTIC SUBUNIT"/>
    <property type="match status" value="1"/>
</dbReference>
<dbReference type="Proteomes" id="UP000215144">
    <property type="component" value="Chromosome 1"/>
</dbReference>
<dbReference type="GO" id="GO:0006515">
    <property type="term" value="P:protein quality control for misfolded or incompletely synthesized proteins"/>
    <property type="evidence" value="ECO:0007669"/>
    <property type="project" value="TreeGrafter"/>
</dbReference>
<dbReference type="InterPro" id="IPR023562">
    <property type="entry name" value="ClpP/TepA"/>
</dbReference>
<gene>
    <name evidence="7" type="primary">clpP_3</name>
    <name evidence="7" type="ORF">SAMEA4504048_01055</name>
</gene>